<sequence length="35" mass="4132">MFSAYFLIWIFRLLSDTAYVPDSPLLAVDDERPRL</sequence>
<evidence type="ECO:0000313" key="2">
    <source>
        <dbReference type="Proteomes" id="UP001185331"/>
    </source>
</evidence>
<name>A0AAE3XEC3_9DEIO</name>
<organism evidence="1 2">
    <name type="scientific">Deinococcus soli</name>
    <name type="common">ex Cha et al. 2016</name>
    <dbReference type="NCBI Taxonomy" id="1309411"/>
    <lineage>
        <taxon>Bacteria</taxon>
        <taxon>Thermotogati</taxon>
        <taxon>Deinococcota</taxon>
        <taxon>Deinococci</taxon>
        <taxon>Deinococcales</taxon>
        <taxon>Deinococcaceae</taxon>
        <taxon>Deinococcus</taxon>
    </lineage>
</organism>
<protein>
    <submittedName>
        <fullName evidence="1">Uncharacterized protein</fullName>
    </submittedName>
</protein>
<evidence type="ECO:0000313" key="1">
    <source>
        <dbReference type="EMBL" id="MDR6219404.1"/>
    </source>
</evidence>
<dbReference type="Proteomes" id="UP001185331">
    <property type="component" value="Unassembled WGS sequence"/>
</dbReference>
<dbReference type="EMBL" id="JAVDQK010000007">
    <property type="protein sequence ID" value="MDR6219404.1"/>
    <property type="molecule type" value="Genomic_DNA"/>
</dbReference>
<reference evidence="1" key="1">
    <citation type="submission" date="2023-07" db="EMBL/GenBank/DDBJ databases">
        <title>Sorghum-associated microbial communities from plants grown in Nebraska, USA.</title>
        <authorList>
            <person name="Schachtman D."/>
        </authorList>
    </citation>
    <scope>NUCLEOTIDE SEQUENCE</scope>
    <source>
        <strain evidence="1">BE330</strain>
    </source>
</reference>
<proteinExistence type="predicted"/>
<comment type="caution">
    <text evidence="1">The sequence shown here is derived from an EMBL/GenBank/DDBJ whole genome shotgun (WGS) entry which is preliminary data.</text>
</comment>
<gene>
    <name evidence="1" type="ORF">J2Y00_003007</name>
</gene>
<accession>A0AAE3XEC3</accession>
<dbReference type="AlphaFoldDB" id="A0AAE3XEC3"/>